<feature type="coiled-coil region" evidence="1">
    <location>
        <begin position="15"/>
        <end position="42"/>
    </location>
</feature>
<accession>A0A267GIF4</accession>
<dbReference type="EMBL" id="NIVC01000341">
    <property type="protein sequence ID" value="PAA85197.1"/>
    <property type="molecule type" value="Genomic_DNA"/>
</dbReference>
<dbReference type="AlphaFoldDB" id="A0A267GIF4"/>
<evidence type="ECO:0000313" key="2">
    <source>
        <dbReference type="EMBL" id="PAA85197.1"/>
    </source>
</evidence>
<sequence length="52" mass="5988">MAECQFKSGRSLNSASTADELIARQQREIDELKRERIDLLHQIKTLLECVEA</sequence>
<organism evidence="2 3">
    <name type="scientific">Macrostomum lignano</name>
    <dbReference type="NCBI Taxonomy" id="282301"/>
    <lineage>
        <taxon>Eukaryota</taxon>
        <taxon>Metazoa</taxon>
        <taxon>Spiralia</taxon>
        <taxon>Lophotrochozoa</taxon>
        <taxon>Platyhelminthes</taxon>
        <taxon>Rhabditophora</taxon>
        <taxon>Macrostomorpha</taxon>
        <taxon>Macrostomida</taxon>
        <taxon>Macrostomidae</taxon>
        <taxon>Macrostomum</taxon>
    </lineage>
</organism>
<comment type="caution">
    <text evidence="2">The sequence shown here is derived from an EMBL/GenBank/DDBJ whole genome shotgun (WGS) entry which is preliminary data.</text>
</comment>
<gene>
    <name evidence="2" type="ORF">BOX15_Mlig016451g2</name>
</gene>
<protein>
    <submittedName>
        <fullName evidence="2">Uncharacterized protein</fullName>
    </submittedName>
</protein>
<name>A0A267GIF4_9PLAT</name>
<proteinExistence type="predicted"/>
<reference evidence="2 3" key="1">
    <citation type="submission" date="2017-06" db="EMBL/GenBank/DDBJ databases">
        <title>A platform for efficient transgenesis in Macrostomum lignano, a flatworm model organism for stem cell research.</title>
        <authorList>
            <person name="Berezikov E."/>
        </authorList>
    </citation>
    <scope>NUCLEOTIDE SEQUENCE [LARGE SCALE GENOMIC DNA]</scope>
    <source>
        <strain evidence="2">DV1</strain>
        <tissue evidence="2">Whole organism</tissue>
    </source>
</reference>
<keyword evidence="1" id="KW-0175">Coiled coil</keyword>
<feature type="non-terminal residue" evidence="2">
    <location>
        <position position="52"/>
    </location>
</feature>
<evidence type="ECO:0000256" key="1">
    <source>
        <dbReference type="SAM" id="Coils"/>
    </source>
</evidence>
<keyword evidence="3" id="KW-1185">Reference proteome</keyword>
<dbReference type="Proteomes" id="UP000215902">
    <property type="component" value="Unassembled WGS sequence"/>
</dbReference>
<evidence type="ECO:0000313" key="3">
    <source>
        <dbReference type="Proteomes" id="UP000215902"/>
    </source>
</evidence>